<sequence>MLDPGTGLGSSIVISCLHRMNPSSGIRRKLPPPDNMPVVDHATLAFEASLSAPFMDTSSILIEEQSMDTIEQKGTTQLKERRKKGMRIAQPIRRVAEWPGSHLMFQSAKP</sequence>
<gene>
    <name evidence="1" type="ORF">MTR67_035128</name>
</gene>
<reference evidence="1" key="1">
    <citation type="submission" date="2023-08" db="EMBL/GenBank/DDBJ databases">
        <title>A de novo genome assembly of Solanum verrucosum Schlechtendal, a Mexican diploid species geographically isolated from the other diploid A-genome species in potato relatives.</title>
        <authorList>
            <person name="Hosaka K."/>
        </authorList>
    </citation>
    <scope>NUCLEOTIDE SEQUENCE</scope>
    <source>
        <tissue evidence="1">Young leaves</tissue>
    </source>
</reference>
<dbReference type="EMBL" id="CP133619">
    <property type="protein sequence ID" value="WMV41743.1"/>
    <property type="molecule type" value="Genomic_DNA"/>
</dbReference>
<evidence type="ECO:0000313" key="2">
    <source>
        <dbReference type="Proteomes" id="UP001234989"/>
    </source>
</evidence>
<dbReference type="AlphaFoldDB" id="A0AAF0U9J2"/>
<accession>A0AAF0U9J2</accession>
<dbReference type="Proteomes" id="UP001234989">
    <property type="component" value="Chromosome 8"/>
</dbReference>
<protein>
    <submittedName>
        <fullName evidence="1">Uncharacterized protein</fullName>
    </submittedName>
</protein>
<keyword evidence="2" id="KW-1185">Reference proteome</keyword>
<evidence type="ECO:0000313" key="1">
    <source>
        <dbReference type="EMBL" id="WMV41743.1"/>
    </source>
</evidence>
<name>A0AAF0U9J2_SOLVR</name>
<organism evidence="1 2">
    <name type="scientific">Solanum verrucosum</name>
    <dbReference type="NCBI Taxonomy" id="315347"/>
    <lineage>
        <taxon>Eukaryota</taxon>
        <taxon>Viridiplantae</taxon>
        <taxon>Streptophyta</taxon>
        <taxon>Embryophyta</taxon>
        <taxon>Tracheophyta</taxon>
        <taxon>Spermatophyta</taxon>
        <taxon>Magnoliopsida</taxon>
        <taxon>eudicotyledons</taxon>
        <taxon>Gunneridae</taxon>
        <taxon>Pentapetalae</taxon>
        <taxon>asterids</taxon>
        <taxon>lamiids</taxon>
        <taxon>Solanales</taxon>
        <taxon>Solanaceae</taxon>
        <taxon>Solanoideae</taxon>
        <taxon>Solaneae</taxon>
        <taxon>Solanum</taxon>
    </lineage>
</organism>
<proteinExistence type="predicted"/>